<protein>
    <submittedName>
        <fullName evidence="1 2">Uncharacterized protein</fullName>
    </submittedName>
</protein>
<dbReference type="EMBL" id="JH992965">
    <property type="protein sequence ID" value="EKX55309.1"/>
    <property type="molecule type" value="Genomic_DNA"/>
</dbReference>
<name>L1K403_GUITC</name>
<accession>L1K403</accession>
<feature type="non-terminal residue" evidence="1">
    <location>
        <position position="1"/>
    </location>
</feature>
<dbReference type="HOGENOM" id="CLU_2337993_0_0_1"/>
<dbReference type="RefSeq" id="XP_005842289.1">
    <property type="nucleotide sequence ID" value="XM_005842232.1"/>
</dbReference>
<evidence type="ECO:0000313" key="1">
    <source>
        <dbReference type="EMBL" id="EKX55309.1"/>
    </source>
</evidence>
<sequence length="98" mass="11047">MLQQMFKGVSRCTCALILEYSRIRRIQYFPHPRLRGLTALKCRRFARSGWKDDVDRRVAGGTVHSSSRYDRSLSVVGGDGVWQRGSGAGYCRGCSSFP</sequence>
<dbReference type="PaxDb" id="55529-EKX55309"/>
<dbReference type="Proteomes" id="UP000011087">
    <property type="component" value="Unassembled WGS sequence"/>
</dbReference>
<dbReference type="GeneID" id="17312239"/>
<reference evidence="3" key="2">
    <citation type="submission" date="2012-11" db="EMBL/GenBank/DDBJ databases">
        <authorList>
            <person name="Kuo A."/>
            <person name="Curtis B.A."/>
            <person name="Tanifuji G."/>
            <person name="Burki F."/>
            <person name="Gruber A."/>
            <person name="Irimia M."/>
            <person name="Maruyama S."/>
            <person name="Arias M.C."/>
            <person name="Ball S.G."/>
            <person name="Gile G.H."/>
            <person name="Hirakawa Y."/>
            <person name="Hopkins J.F."/>
            <person name="Rensing S.A."/>
            <person name="Schmutz J."/>
            <person name="Symeonidi A."/>
            <person name="Elias M."/>
            <person name="Eveleigh R.J."/>
            <person name="Herman E.K."/>
            <person name="Klute M.J."/>
            <person name="Nakayama T."/>
            <person name="Obornik M."/>
            <person name="Reyes-Prieto A."/>
            <person name="Armbrust E.V."/>
            <person name="Aves S.J."/>
            <person name="Beiko R.G."/>
            <person name="Coutinho P."/>
            <person name="Dacks J.B."/>
            <person name="Durnford D.G."/>
            <person name="Fast N.M."/>
            <person name="Green B.R."/>
            <person name="Grisdale C."/>
            <person name="Hempe F."/>
            <person name="Henrissat B."/>
            <person name="Hoppner M.P."/>
            <person name="Ishida K.-I."/>
            <person name="Kim E."/>
            <person name="Koreny L."/>
            <person name="Kroth P.G."/>
            <person name="Liu Y."/>
            <person name="Malik S.-B."/>
            <person name="Maier U.G."/>
            <person name="McRose D."/>
            <person name="Mock T."/>
            <person name="Neilson J.A."/>
            <person name="Onodera N.T."/>
            <person name="Poole A.M."/>
            <person name="Pritham E.J."/>
            <person name="Richards T.A."/>
            <person name="Rocap G."/>
            <person name="Roy S.W."/>
            <person name="Sarai C."/>
            <person name="Schaack S."/>
            <person name="Shirato S."/>
            <person name="Slamovits C.H."/>
            <person name="Spencer D.F."/>
            <person name="Suzuki S."/>
            <person name="Worden A.Z."/>
            <person name="Zauner S."/>
            <person name="Barry K."/>
            <person name="Bell C."/>
            <person name="Bharti A.K."/>
            <person name="Crow J.A."/>
            <person name="Grimwood J."/>
            <person name="Kramer R."/>
            <person name="Lindquist E."/>
            <person name="Lucas S."/>
            <person name="Salamov A."/>
            <person name="McFadden G.I."/>
            <person name="Lane C.E."/>
            <person name="Keeling P.J."/>
            <person name="Gray M.W."/>
            <person name="Grigoriev I.V."/>
            <person name="Archibald J.M."/>
        </authorList>
    </citation>
    <scope>NUCLEOTIDE SEQUENCE</scope>
    <source>
        <strain evidence="3">CCMP2712</strain>
    </source>
</reference>
<dbReference type="KEGG" id="gtt:GUITHDRAFT_149760"/>
<reference evidence="2" key="3">
    <citation type="submission" date="2016-03" db="UniProtKB">
        <authorList>
            <consortium name="EnsemblProtists"/>
        </authorList>
    </citation>
    <scope>IDENTIFICATION</scope>
</reference>
<reference evidence="1 3" key="1">
    <citation type="journal article" date="2012" name="Nature">
        <title>Algal genomes reveal evolutionary mosaicism and the fate of nucleomorphs.</title>
        <authorList>
            <consortium name="DOE Joint Genome Institute"/>
            <person name="Curtis B.A."/>
            <person name="Tanifuji G."/>
            <person name="Burki F."/>
            <person name="Gruber A."/>
            <person name="Irimia M."/>
            <person name="Maruyama S."/>
            <person name="Arias M.C."/>
            <person name="Ball S.G."/>
            <person name="Gile G.H."/>
            <person name="Hirakawa Y."/>
            <person name="Hopkins J.F."/>
            <person name="Kuo A."/>
            <person name="Rensing S.A."/>
            <person name="Schmutz J."/>
            <person name="Symeonidi A."/>
            <person name="Elias M."/>
            <person name="Eveleigh R.J."/>
            <person name="Herman E.K."/>
            <person name="Klute M.J."/>
            <person name="Nakayama T."/>
            <person name="Obornik M."/>
            <person name="Reyes-Prieto A."/>
            <person name="Armbrust E.V."/>
            <person name="Aves S.J."/>
            <person name="Beiko R.G."/>
            <person name="Coutinho P."/>
            <person name="Dacks J.B."/>
            <person name="Durnford D.G."/>
            <person name="Fast N.M."/>
            <person name="Green B.R."/>
            <person name="Grisdale C.J."/>
            <person name="Hempel F."/>
            <person name="Henrissat B."/>
            <person name="Hoppner M.P."/>
            <person name="Ishida K."/>
            <person name="Kim E."/>
            <person name="Koreny L."/>
            <person name="Kroth P.G."/>
            <person name="Liu Y."/>
            <person name="Malik S.B."/>
            <person name="Maier U.G."/>
            <person name="McRose D."/>
            <person name="Mock T."/>
            <person name="Neilson J.A."/>
            <person name="Onodera N.T."/>
            <person name="Poole A.M."/>
            <person name="Pritham E.J."/>
            <person name="Richards T.A."/>
            <person name="Rocap G."/>
            <person name="Roy S.W."/>
            <person name="Sarai C."/>
            <person name="Schaack S."/>
            <person name="Shirato S."/>
            <person name="Slamovits C.H."/>
            <person name="Spencer D.F."/>
            <person name="Suzuki S."/>
            <person name="Worden A.Z."/>
            <person name="Zauner S."/>
            <person name="Barry K."/>
            <person name="Bell C."/>
            <person name="Bharti A.K."/>
            <person name="Crow J.A."/>
            <person name="Grimwood J."/>
            <person name="Kramer R."/>
            <person name="Lindquist E."/>
            <person name="Lucas S."/>
            <person name="Salamov A."/>
            <person name="McFadden G.I."/>
            <person name="Lane C.E."/>
            <person name="Keeling P.J."/>
            <person name="Gray M.W."/>
            <person name="Grigoriev I.V."/>
            <person name="Archibald J.M."/>
        </authorList>
    </citation>
    <scope>NUCLEOTIDE SEQUENCE</scope>
    <source>
        <strain evidence="1 3">CCMP2712</strain>
    </source>
</reference>
<dbReference type="AlphaFoldDB" id="L1K403"/>
<organism evidence="1">
    <name type="scientific">Guillardia theta (strain CCMP2712)</name>
    <name type="common">Cryptophyte</name>
    <dbReference type="NCBI Taxonomy" id="905079"/>
    <lineage>
        <taxon>Eukaryota</taxon>
        <taxon>Cryptophyceae</taxon>
        <taxon>Pyrenomonadales</taxon>
        <taxon>Geminigeraceae</taxon>
        <taxon>Guillardia</taxon>
    </lineage>
</organism>
<dbReference type="EnsemblProtists" id="EKX55309">
    <property type="protein sequence ID" value="EKX55309"/>
    <property type="gene ID" value="GUITHDRAFT_149760"/>
</dbReference>
<evidence type="ECO:0000313" key="2">
    <source>
        <dbReference type="EnsemblProtists" id="EKX55309"/>
    </source>
</evidence>
<gene>
    <name evidence="1" type="ORF">GUITHDRAFT_149760</name>
</gene>
<proteinExistence type="predicted"/>
<keyword evidence="3" id="KW-1185">Reference proteome</keyword>
<evidence type="ECO:0000313" key="3">
    <source>
        <dbReference type="Proteomes" id="UP000011087"/>
    </source>
</evidence>